<dbReference type="InterPro" id="IPR011009">
    <property type="entry name" value="Kinase-like_dom_sf"/>
</dbReference>
<dbReference type="Proteomes" id="UP001470230">
    <property type="component" value="Unassembled WGS sequence"/>
</dbReference>
<keyword evidence="1" id="KW-0723">Serine/threonine-protein kinase</keyword>
<dbReference type="Pfam" id="PF00069">
    <property type="entry name" value="Pkinase"/>
    <property type="match status" value="1"/>
</dbReference>
<keyword evidence="5" id="KW-0067">ATP-binding</keyword>
<dbReference type="SUPFAM" id="SSF56112">
    <property type="entry name" value="Protein kinase-like (PK-like)"/>
    <property type="match status" value="1"/>
</dbReference>
<dbReference type="EMBL" id="JAPFFF010000067">
    <property type="protein sequence ID" value="KAK8836195.1"/>
    <property type="molecule type" value="Genomic_DNA"/>
</dbReference>
<dbReference type="PANTHER" id="PTHR24346">
    <property type="entry name" value="MAP/MICROTUBULE AFFINITY-REGULATING KINASE"/>
    <property type="match status" value="1"/>
</dbReference>
<evidence type="ECO:0000256" key="5">
    <source>
        <dbReference type="ARBA" id="ARBA00022840"/>
    </source>
</evidence>
<evidence type="ECO:0000313" key="7">
    <source>
        <dbReference type="EMBL" id="KAK8836195.1"/>
    </source>
</evidence>
<dbReference type="PANTHER" id="PTHR24346:SF82">
    <property type="entry name" value="KP78A-RELATED"/>
    <property type="match status" value="1"/>
</dbReference>
<keyword evidence="2" id="KW-0808">Transferase</keyword>
<protein>
    <recommendedName>
        <fullName evidence="6">Protein kinase domain-containing protein</fullName>
    </recommendedName>
</protein>
<feature type="domain" description="Protein kinase" evidence="6">
    <location>
        <begin position="1"/>
        <end position="208"/>
    </location>
</feature>
<evidence type="ECO:0000256" key="1">
    <source>
        <dbReference type="ARBA" id="ARBA00022527"/>
    </source>
</evidence>
<reference evidence="7 8" key="1">
    <citation type="submission" date="2024-04" db="EMBL/GenBank/DDBJ databases">
        <title>Tritrichomonas musculus Genome.</title>
        <authorList>
            <person name="Alves-Ferreira E."/>
            <person name="Grigg M."/>
            <person name="Lorenzi H."/>
            <person name="Galac M."/>
        </authorList>
    </citation>
    <scope>NUCLEOTIDE SEQUENCE [LARGE SCALE GENOMIC DNA]</scope>
    <source>
        <strain evidence="7 8">EAF2021</strain>
    </source>
</reference>
<dbReference type="PROSITE" id="PS50011">
    <property type="entry name" value="PROTEIN_KINASE_DOM"/>
    <property type="match status" value="1"/>
</dbReference>
<accession>A0ABR2GSH2</accession>
<sequence length="208" mass="24287">MDEGKFQQLINEFEIMSMLYHPNIQKAEKIITNDKNIPPSILVEYFPFNLEMIVQNKKTSNVNLMFLIFQLAETMKYIHSRKIVHNDLKPMKILISENGIIKISGFENSKLMTSQNELCNDIKSFGVIIYFILSGGKIFDLKDKNSLTSFPILAQQLINACCFYETKPSFEIICNILEKKDYNLISLSQQEIQEVKQKIKQYRKQIPF</sequence>
<evidence type="ECO:0000256" key="4">
    <source>
        <dbReference type="ARBA" id="ARBA00022777"/>
    </source>
</evidence>
<evidence type="ECO:0000256" key="3">
    <source>
        <dbReference type="ARBA" id="ARBA00022741"/>
    </source>
</evidence>
<comment type="caution">
    <text evidence="7">The sequence shown here is derived from an EMBL/GenBank/DDBJ whole genome shotgun (WGS) entry which is preliminary data.</text>
</comment>
<dbReference type="SMART" id="SM00220">
    <property type="entry name" value="S_TKc"/>
    <property type="match status" value="1"/>
</dbReference>
<dbReference type="Gene3D" id="1.10.510.10">
    <property type="entry name" value="Transferase(Phosphotransferase) domain 1"/>
    <property type="match status" value="1"/>
</dbReference>
<proteinExistence type="predicted"/>
<gene>
    <name evidence="7" type="ORF">M9Y10_039827</name>
</gene>
<organism evidence="7 8">
    <name type="scientific">Tritrichomonas musculus</name>
    <dbReference type="NCBI Taxonomy" id="1915356"/>
    <lineage>
        <taxon>Eukaryota</taxon>
        <taxon>Metamonada</taxon>
        <taxon>Parabasalia</taxon>
        <taxon>Tritrichomonadida</taxon>
        <taxon>Tritrichomonadidae</taxon>
        <taxon>Tritrichomonas</taxon>
    </lineage>
</organism>
<dbReference type="InterPro" id="IPR000719">
    <property type="entry name" value="Prot_kinase_dom"/>
</dbReference>
<evidence type="ECO:0000313" key="8">
    <source>
        <dbReference type="Proteomes" id="UP001470230"/>
    </source>
</evidence>
<keyword evidence="4" id="KW-0418">Kinase</keyword>
<name>A0ABR2GSH2_9EUKA</name>
<evidence type="ECO:0000256" key="2">
    <source>
        <dbReference type="ARBA" id="ARBA00022679"/>
    </source>
</evidence>
<evidence type="ECO:0000259" key="6">
    <source>
        <dbReference type="PROSITE" id="PS50011"/>
    </source>
</evidence>
<keyword evidence="3" id="KW-0547">Nucleotide-binding</keyword>
<keyword evidence="8" id="KW-1185">Reference proteome</keyword>